<reference evidence="1 2" key="2">
    <citation type="journal article" date="2015" name="Stand. Genomic Sci.">
        <title>Draft genome sequence of marine-derived Streptomyces sp. TP-A0598, a producer of anti-MRSA antibiotic lydicamycins.</title>
        <authorList>
            <person name="Komaki H."/>
            <person name="Ichikawa N."/>
            <person name="Hosoyama A."/>
            <person name="Fujita N."/>
            <person name="Igarashi Y."/>
        </authorList>
    </citation>
    <scope>NUCLEOTIDE SEQUENCE [LARGE SCALE GENOMIC DNA]</scope>
    <source>
        <strain evidence="1 2">NBRC 110027</strain>
    </source>
</reference>
<reference evidence="2" key="1">
    <citation type="submission" date="2014-09" db="EMBL/GenBank/DDBJ databases">
        <title>Whole genome shotgun sequence of Streptomyces sp. NBRC 110027.</title>
        <authorList>
            <person name="Komaki H."/>
            <person name="Ichikawa N."/>
            <person name="Katano-Makiyama Y."/>
            <person name="Hosoyama A."/>
            <person name="Hashimoto M."/>
            <person name="Uohara A."/>
            <person name="Kitahashi Y."/>
            <person name="Ohji S."/>
            <person name="Kimura A."/>
            <person name="Yamazoe A."/>
            <person name="Igarashi Y."/>
            <person name="Fujita N."/>
        </authorList>
    </citation>
    <scope>NUCLEOTIDE SEQUENCE [LARGE SCALE GENOMIC DNA]</scope>
    <source>
        <strain evidence="2">NBRC 110027</strain>
    </source>
</reference>
<comment type="caution">
    <text evidence="1">The sequence shown here is derived from an EMBL/GenBank/DDBJ whole genome shotgun (WGS) entry which is preliminary data.</text>
</comment>
<keyword evidence="2" id="KW-1185">Reference proteome</keyword>
<name>A0A0P4R833_9ACTN</name>
<sequence>MCENNAVPEVSNGHDATAARIYGLALVAGALLIVFGDTSPVEASGFVSPFLVMFEQRR</sequence>
<dbReference type="RefSeq" id="WP_181018605.1">
    <property type="nucleotide sequence ID" value="NZ_BBNO01000004.1"/>
</dbReference>
<proteinExistence type="predicted"/>
<dbReference type="AlphaFoldDB" id="A0A0P4R833"/>
<evidence type="ECO:0000313" key="1">
    <source>
        <dbReference type="EMBL" id="GAO08720.1"/>
    </source>
</evidence>
<evidence type="ECO:0000313" key="2">
    <source>
        <dbReference type="Proteomes" id="UP000048965"/>
    </source>
</evidence>
<dbReference type="Proteomes" id="UP000048965">
    <property type="component" value="Unassembled WGS sequence"/>
</dbReference>
<organism evidence="1 2">
    <name type="scientific">Streptomyces lydicamycinicus</name>
    <dbReference type="NCBI Taxonomy" id="1546107"/>
    <lineage>
        <taxon>Bacteria</taxon>
        <taxon>Bacillati</taxon>
        <taxon>Actinomycetota</taxon>
        <taxon>Actinomycetes</taxon>
        <taxon>Kitasatosporales</taxon>
        <taxon>Streptomycetaceae</taxon>
        <taxon>Streptomyces</taxon>
    </lineage>
</organism>
<accession>A0A0P4R833</accession>
<gene>
    <name evidence="1" type="ORF">TPA0598_04_03560</name>
</gene>
<protein>
    <submittedName>
        <fullName evidence="1">Putative integral membrane protein</fullName>
    </submittedName>
</protein>
<dbReference type="EMBL" id="BBNO01000004">
    <property type="protein sequence ID" value="GAO08720.1"/>
    <property type="molecule type" value="Genomic_DNA"/>
</dbReference>